<dbReference type="PRINTS" id="PR00131">
    <property type="entry name" value="GLHYDRLASE1"/>
</dbReference>
<dbReference type="InterPro" id="IPR033132">
    <property type="entry name" value="GH_1_N_CS"/>
</dbReference>
<name>A0A6A3C2G3_HIBSY</name>
<dbReference type="EMBL" id="VEPZ02000548">
    <property type="protein sequence ID" value="KAE8723076.1"/>
    <property type="molecule type" value="Genomic_DNA"/>
</dbReference>
<proteinExistence type="inferred from homology"/>
<dbReference type="PANTHER" id="PTHR10353:SF213">
    <property type="entry name" value="BETA-GLUCOSIDASE 45-RELATED"/>
    <property type="match status" value="1"/>
</dbReference>
<dbReference type="Gene3D" id="3.20.20.80">
    <property type="entry name" value="Glycosidases"/>
    <property type="match status" value="3"/>
</dbReference>
<keyword evidence="6" id="KW-1185">Reference proteome</keyword>
<dbReference type="AlphaFoldDB" id="A0A6A3C2G3"/>
<sequence length="362" mass="42241">MDVSMKLYIGVFLLQIFFSPLSTSCEMLISRQSFDNLSVFPSDFLFGTASSAYQYEGGYLSDGKGLNNWDVYSHKPGNKIIDGSNGDIAVDHYHRYLEDIDLMHSLGVKSYRFSISWARILPKGRFGEINEAGIEFYDNLIETLLVKGGSIGIVLQCSWYEPISDSTGDDKLAAERALPFTINWRFLEPIIFGRYPPEMQNILGSILPDFNNREAEVGRRNLEDGRIWAKAHRKMASLWESLVRWFGRMFILKDWRRFNDLKEKYPNIPMIITENEYMPHTWMHWQQQSGKEQREGYFAWSLLDNFEWNNGYTVQFGLHHVDYKTLTRTPKYQNLVQKFLAEHSNVKYHQQANDANNSLFLK</sequence>
<gene>
    <name evidence="5" type="ORF">F3Y22_tig00013285pilonHSYRG00299</name>
</gene>
<comment type="caution">
    <text evidence="5">The sequence shown here is derived from an EMBL/GenBank/DDBJ whole genome shotgun (WGS) entry which is preliminary data.</text>
</comment>
<dbReference type="PROSITE" id="PS00653">
    <property type="entry name" value="GLYCOSYL_HYDROL_F1_2"/>
    <property type="match status" value="1"/>
</dbReference>
<dbReference type="PANTHER" id="PTHR10353">
    <property type="entry name" value="GLYCOSYL HYDROLASE"/>
    <property type="match status" value="1"/>
</dbReference>
<evidence type="ECO:0000313" key="6">
    <source>
        <dbReference type="Proteomes" id="UP000436088"/>
    </source>
</evidence>
<evidence type="ECO:0000256" key="1">
    <source>
        <dbReference type="ARBA" id="ARBA00010838"/>
    </source>
</evidence>
<dbReference type="SUPFAM" id="SSF51445">
    <property type="entry name" value="(Trans)glycosidases"/>
    <property type="match status" value="1"/>
</dbReference>
<protein>
    <submittedName>
        <fullName evidence="5">Uncharacterized protein</fullName>
    </submittedName>
</protein>
<dbReference type="GO" id="GO:0005975">
    <property type="term" value="P:carbohydrate metabolic process"/>
    <property type="evidence" value="ECO:0007669"/>
    <property type="project" value="InterPro"/>
</dbReference>
<evidence type="ECO:0000256" key="2">
    <source>
        <dbReference type="ARBA" id="ARBA00022801"/>
    </source>
</evidence>
<feature type="signal peptide" evidence="4">
    <location>
        <begin position="1"/>
        <end position="24"/>
    </location>
</feature>
<dbReference type="InterPro" id="IPR001360">
    <property type="entry name" value="Glyco_hydro_1"/>
</dbReference>
<accession>A0A6A3C2G3</accession>
<dbReference type="PROSITE" id="PS51257">
    <property type="entry name" value="PROKAR_LIPOPROTEIN"/>
    <property type="match status" value="1"/>
</dbReference>
<reference evidence="5" key="1">
    <citation type="submission" date="2019-09" db="EMBL/GenBank/DDBJ databases">
        <title>Draft genome information of white flower Hibiscus syriacus.</title>
        <authorList>
            <person name="Kim Y.-M."/>
        </authorList>
    </citation>
    <scope>NUCLEOTIDE SEQUENCE [LARGE SCALE GENOMIC DNA]</scope>
    <source>
        <strain evidence="5">YM2019G1</strain>
    </source>
</reference>
<keyword evidence="2" id="KW-0378">Hydrolase</keyword>
<dbReference type="GO" id="GO:0008422">
    <property type="term" value="F:beta-glucosidase activity"/>
    <property type="evidence" value="ECO:0007669"/>
    <property type="project" value="TreeGrafter"/>
</dbReference>
<dbReference type="Pfam" id="PF00232">
    <property type="entry name" value="Glyco_hydro_1"/>
    <property type="match status" value="3"/>
</dbReference>
<comment type="similarity">
    <text evidence="1 3">Belongs to the glycosyl hydrolase 1 family.</text>
</comment>
<dbReference type="Proteomes" id="UP000436088">
    <property type="component" value="Unassembled WGS sequence"/>
</dbReference>
<keyword evidence="4" id="KW-0732">Signal</keyword>
<feature type="chain" id="PRO_5025666214" evidence="4">
    <location>
        <begin position="25"/>
        <end position="362"/>
    </location>
</feature>
<evidence type="ECO:0000256" key="3">
    <source>
        <dbReference type="RuleBase" id="RU003690"/>
    </source>
</evidence>
<evidence type="ECO:0000313" key="5">
    <source>
        <dbReference type="EMBL" id="KAE8723076.1"/>
    </source>
</evidence>
<organism evidence="5 6">
    <name type="scientific">Hibiscus syriacus</name>
    <name type="common">Rose of Sharon</name>
    <dbReference type="NCBI Taxonomy" id="106335"/>
    <lineage>
        <taxon>Eukaryota</taxon>
        <taxon>Viridiplantae</taxon>
        <taxon>Streptophyta</taxon>
        <taxon>Embryophyta</taxon>
        <taxon>Tracheophyta</taxon>
        <taxon>Spermatophyta</taxon>
        <taxon>Magnoliopsida</taxon>
        <taxon>eudicotyledons</taxon>
        <taxon>Gunneridae</taxon>
        <taxon>Pentapetalae</taxon>
        <taxon>rosids</taxon>
        <taxon>malvids</taxon>
        <taxon>Malvales</taxon>
        <taxon>Malvaceae</taxon>
        <taxon>Malvoideae</taxon>
        <taxon>Hibiscus</taxon>
    </lineage>
</organism>
<evidence type="ECO:0000256" key="4">
    <source>
        <dbReference type="SAM" id="SignalP"/>
    </source>
</evidence>
<dbReference type="InterPro" id="IPR017853">
    <property type="entry name" value="GH"/>
</dbReference>